<evidence type="ECO:0000313" key="4">
    <source>
        <dbReference type="EMBL" id="MEB3514538.1"/>
    </source>
</evidence>
<dbReference type="RefSeq" id="WP_195083313.1">
    <property type="nucleotide sequence ID" value="NZ_JAYESH010000002.1"/>
</dbReference>
<dbReference type="PRINTS" id="PR00080">
    <property type="entry name" value="SDRFAMILY"/>
</dbReference>
<dbReference type="PROSITE" id="PS00061">
    <property type="entry name" value="ADH_SHORT"/>
    <property type="match status" value="1"/>
</dbReference>
<protein>
    <submittedName>
        <fullName evidence="4">SDR family oxidoreductase</fullName>
    </submittedName>
</protein>
<name>A0ABU6B507_9NOCA</name>
<dbReference type="Pfam" id="PF13561">
    <property type="entry name" value="adh_short_C2"/>
    <property type="match status" value="1"/>
</dbReference>
<evidence type="ECO:0000259" key="3">
    <source>
        <dbReference type="SMART" id="SM00822"/>
    </source>
</evidence>
<accession>A0ABU6B507</accession>
<dbReference type="InterPro" id="IPR057326">
    <property type="entry name" value="KR_dom"/>
</dbReference>
<dbReference type="InterPro" id="IPR020904">
    <property type="entry name" value="Sc_DH/Rdtase_CS"/>
</dbReference>
<dbReference type="EMBL" id="JAYKYQ010000019">
    <property type="protein sequence ID" value="MEB3514538.1"/>
    <property type="molecule type" value="Genomic_DNA"/>
</dbReference>
<proteinExistence type="inferred from homology"/>
<evidence type="ECO:0000256" key="1">
    <source>
        <dbReference type="ARBA" id="ARBA00006484"/>
    </source>
</evidence>
<dbReference type="SMART" id="SM00822">
    <property type="entry name" value="PKS_KR"/>
    <property type="match status" value="1"/>
</dbReference>
<dbReference type="Proteomes" id="UP001348098">
    <property type="component" value="Unassembled WGS sequence"/>
</dbReference>
<evidence type="ECO:0000313" key="5">
    <source>
        <dbReference type="Proteomes" id="UP001348098"/>
    </source>
</evidence>
<comment type="similarity">
    <text evidence="1">Belongs to the short-chain dehydrogenases/reductases (SDR) family.</text>
</comment>
<organism evidence="4 5">
    <name type="scientific">Nocardia implantans</name>
    <dbReference type="NCBI Taxonomy" id="3108168"/>
    <lineage>
        <taxon>Bacteria</taxon>
        <taxon>Bacillati</taxon>
        <taxon>Actinomycetota</taxon>
        <taxon>Actinomycetes</taxon>
        <taxon>Mycobacteriales</taxon>
        <taxon>Nocardiaceae</taxon>
        <taxon>Nocardia</taxon>
    </lineage>
</organism>
<dbReference type="PANTHER" id="PTHR48107">
    <property type="entry name" value="NADPH-DEPENDENT ALDEHYDE REDUCTASE-LIKE PROTEIN, CHLOROPLASTIC-RELATED"/>
    <property type="match status" value="1"/>
</dbReference>
<comment type="caution">
    <text evidence="4">The sequence shown here is derived from an EMBL/GenBank/DDBJ whole genome shotgun (WGS) entry which is preliminary data.</text>
</comment>
<dbReference type="PANTHER" id="PTHR48107:SF7">
    <property type="entry name" value="RE15974P"/>
    <property type="match status" value="1"/>
</dbReference>
<dbReference type="InterPro" id="IPR002347">
    <property type="entry name" value="SDR_fam"/>
</dbReference>
<evidence type="ECO:0000256" key="2">
    <source>
        <dbReference type="ARBA" id="ARBA00023002"/>
    </source>
</evidence>
<keyword evidence="2" id="KW-0560">Oxidoreductase</keyword>
<reference evidence="4 5" key="1">
    <citation type="submission" date="2023-12" db="EMBL/GenBank/DDBJ databases">
        <title>novel species in genus Nocarida.</title>
        <authorList>
            <person name="Li Z."/>
        </authorList>
    </citation>
    <scope>NUCLEOTIDE SEQUENCE [LARGE SCALE GENOMIC DNA]</scope>
    <source>
        <strain evidence="4 5">CDC186</strain>
    </source>
</reference>
<dbReference type="InterPro" id="IPR036291">
    <property type="entry name" value="NAD(P)-bd_dom_sf"/>
</dbReference>
<feature type="domain" description="Ketoreductase" evidence="3">
    <location>
        <begin position="2"/>
        <end position="184"/>
    </location>
</feature>
<gene>
    <name evidence="4" type="ORF">U3653_31335</name>
</gene>
<dbReference type="PRINTS" id="PR00081">
    <property type="entry name" value="GDHRDH"/>
</dbReference>
<keyword evidence="5" id="KW-1185">Reference proteome</keyword>
<dbReference type="SUPFAM" id="SSF51735">
    <property type="entry name" value="NAD(P)-binding Rossmann-fold domains"/>
    <property type="match status" value="1"/>
</dbReference>
<sequence length="241" mass="24434">MTVALVTGGARGIGRAIALRLAADGAQVVVNYRQNAAAAAGVVAEIERAGGRAVAVAGDTADPDRMTRLFDTAVDTFGGLDILVANAGVTRFASLAETTPADFDRQFAVNARGTFLALREAARRLRDYGRIVVVSSGVTVTARPGTGAYGAGKGAAEHLVRVAANELGARGITVNSVRPGATRTDALVEQLGAEAVARMPVTAPLGRIGEPADIAAVVAFLVSADGAWITGQHLNAAGGAY</sequence>
<dbReference type="Gene3D" id="3.40.50.720">
    <property type="entry name" value="NAD(P)-binding Rossmann-like Domain"/>
    <property type="match status" value="1"/>
</dbReference>